<dbReference type="Pfam" id="PF00005">
    <property type="entry name" value="ABC_tran"/>
    <property type="match status" value="1"/>
</dbReference>
<accession>A0AA95MQA6</accession>
<dbReference type="KEGG" id="nnv:QNH39_11105"/>
<reference evidence="6" key="1">
    <citation type="submission" date="2023-05" db="EMBL/GenBank/DDBJ databases">
        <title>Comparative genomics of Bacillaceae isolates and their secondary metabolite potential.</title>
        <authorList>
            <person name="Song L."/>
            <person name="Nielsen L.J."/>
            <person name="Mohite O."/>
            <person name="Xu X."/>
            <person name="Weber T."/>
            <person name="Kovacs A.T."/>
        </authorList>
    </citation>
    <scope>NUCLEOTIDE SEQUENCE</scope>
    <source>
        <strain evidence="6">XLM17</strain>
    </source>
</reference>
<keyword evidence="7" id="KW-1185">Reference proteome</keyword>
<dbReference type="SMART" id="SM00382">
    <property type="entry name" value="AAA"/>
    <property type="match status" value="1"/>
</dbReference>
<dbReference type="GO" id="GO:0016887">
    <property type="term" value="F:ATP hydrolysis activity"/>
    <property type="evidence" value="ECO:0007669"/>
    <property type="project" value="InterPro"/>
</dbReference>
<dbReference type="PROSITE" id="PS50893">
    <property type="entry name" value="ABC_TRANSPORTER_2"/>
    <property type="match status" value="1"/>
</dbReference>
<dbReference type="InterPro" id="IPR003439">
    <property type="entry name" value="ABC_transporter-like_ATP-bd"/>
</dbReference>
<dbReference type="Proteomes" id="UP001178288">
    <property type="component" value="Chromosome"/>
</dbReference>
<dbReference type="PANTHER" id="PTHR42711:SF5">
    <property type="entry name" value="ABC TRANSPORTER ATP-BINDING PROTEIN NATA"/>
    <property type="match status" value="1"/>
</dbReference>
<organism evidence="6 7">
    <name type="scientific">Neobacillus novalis</name>
    <dbReference type="NCBI Taxonomy" id="220687"/>
    <lineage>
        <taxon>Bacteria</taxon>
        <taxon>Bacillati</taxon>
        <taxon>Bacillota</taxon>
        <taxon>Bacilli</taxon>
        <taxon>Bacillales</taxon>
        <taxon>Bacillaceae</taxon>
        <taxon>Neobacillus</taxon>
    </lineage>
</organism>
<evidence type="ECO:0000256" key="4">
    <source>
        <dbReference type="ARBA" id="ARBA00022840"/>
    </source>
</evidence>
<dbReference type="PANTHER" id="PTHR42711">
    <property type="entry name" value="ABC TRANSPORTER ATP-BINDING PROTEIN"/>
    <property type="match status" value="1"/>
</dbReference>
<keyword evidence="2" id="KW-0813">Transport</keyword>
<dbReference type="InterPro" id="IPR003593">
    <property type="entry name" value="AAA+_ATPase"/>
</dbReference>
<evidence type="ECO:0000313" key="7">
    <source>
        <dbReference type="Proteomes" id="UP001178288"/>
    </source>
</evidence>
<evidence type="ECO:0000256" key="1">
    <source>
        <dbReference type="ARBA" id="ARBA00005417"/>
    </source>
</evidence>
<evidence type="ECO:0000256" key="3">
    <source>
        <dbReference type="ARBA" id="ARBA00022741"/>
    </source>
</evidence>
<dbReference type="GO" id="GO:0005524">
    <property type="term" value="F:ATP binding"/>
    <property type="evidence" value="ECO:0007669"/>
    <property type="project" value="UniProtKB-KW"/>
</dbReference>
<dbReference type="Gene3D" id="3.40.50.300">
    <property type="entry name" value="P-loop containing nucleotide triphosphate hydrolases"/>
    <property type="match status" value="1"/>
</dbReference>
<feature type="domain" description="ABC transporter" evidence="5">
    <location>
        <begin position="4"/>
        <end position="232"/>
    </location>
</feature>
<gene>
    <name evidence="6" type="ORF">QNH39_11105</name>
</gene>
<sequence>MPVLELRNVTKQYKNGRGVKNISFSVEHGEIFGLLGPNGAGKTTLMKCIVALCRPDQGEIVINGYHVMDQFEQAMQSVGTLISGVEAFDYLTAYENLLLASRLYPSLEKGRIDEVLQWVGMEAHKHEKVKSFSTGMRQRLYLAAALLSKPSFVILDEPTNGLDIEGKLDFQELISRLASEEGVTFILSTHLIDEVERLCNRIAILSKGKIIGEVAKNQLAEGQTFESFYMDNIRKGKEVNENVELTK</sequence>
<protein>
    <submittedName>
        <fullName evidence="6">ABC transporter ATP-binding protein</fullName>
    </submittedName>
</protein>
<keyword evidence="3" id="KW-0547">Nucleotide-binding</keyword>
<keyword evidence="4 6" id="KW-0067">ATP-binding</keyword>
<dbReference type="RefSeq" id="WP_066086034.1">
    <property type="nucleotide sequence ID" value="NZ_CP126114.1"/>
</dbReference>
<dbReference type="EMBL" id="CP126114">
    <property type="protein sequence ID" value="WHY88342.1"/>
    <property type="molecule type" value="Genomic_DNA"/>
</dbReference>
<dbReference type="AlphaFoldDB" id="A0AA95MQA6"/>
<comment type="similarity">
    <text evidence="1">Belongs to the ABC transporter superfamily.</text>
</comment>
<dbReference type="SUPFAM" id="SSF52540">
    <property type="entry name" value="P-loop containing nucleoside triphosphate hydrolases"/>
    <property type="match status" value="1"/>
</dbReference>
<evidence type="ECO:0000256" key="2">
    <source>
        <dbReference type="ARBA" id="ARBA00022448"/>
    </source>
</evidence>
<dbReference type="InterPro" id="IPR050763">
    <property type="entry name" value="ABC_transporter_ATP-binding"/>
</dbReference>
<name>A0AA95MQA6_9BACI</name>
<proteinExistence type="inferred from homology"/>
<evidence type="ECO:0000259" key="5">
    <source>
        <dbReference type="PROSITE" id="PS50893"/>
    </source>
</evidence>
<dbReference type="InterPro" id="IPR027417">
    <property type="entry name" value="P-loop_NTPase"/>
</dbReference>
<evidence type="ECO:0000313" key="6">
    <source>
        <dbReference type="EMBL" id="WHY88342.1"/>
    </source>
</evidence>